<dbReference type="EMBL" id="CVLB01000001">
    <property type="protein sequence ID" value="CRF33401.1"/>
    <property type="molecule type" value="Genomic_DNA"/>
</dbReference>
<dbReference type="OrthoDB" id="307056at2"/>
<evidence type="ECO:0000313" key="3">
    <source>
        <dbReference type="Proteomes" id="UP000043763"/>
    </source>
</evidence>
<feature type="chain" id="PRO_5005194678" description="Lipoprotein" evidence="1">
    <location>
        <begin position="26"/>
        <end position="315"/>
    </location>
</feature>
<evidence type="ECO:0000256" key="1">
    <source>
        <dbReference type="SAM" id="SignalP"/>
    </source>
</evidence>
<accession>A0A0G4K6V3</accession>
<keyword evidence="3" id="KW-1185">Reference proteome</keyword>
<protein>
    <recommendedName>
        <fullName evidence="4">Lipoprotein</fullName>
    </recommendedName>
</protein>
<proteinExistence type="predicted"/>
<evidence type="ECO:0008006" key="4">
    <source>
        <dbReference type="Google" id="ProtNLM"/>
    </source>
</evidence>
<dbReference type="Proteomes" id="UP000043763">
    <property type="component" value="Unassembled WGS sequence"/>
</dbReference>
<gene>
    <name evidence="2" type="ORF">BRSU_1419</name>
</gene>
<feature type="signal peptide" evidence="1">
    <location>
        <begin position="1"/>
        <end position="25"/>
    </location>
</feature>
<sequence length="315" mass="34853">MKKLFTTLIMLLTLLTISCSNKSTAPTNNDNNNNNNVSHSQSFTGNNFQFGTFGNVSALSINEDGSIYMNMDNVLLTLKKEMVTKKSDSQYTIKGQMPTIKYDASSAALQSVMLSQKAADMNTVDVSLNLSGTSLSLSGQVNSDNVNANLKEVSGYIPNDYVGVYYIGDDKNNTEIEIRSDGYITMKGKQDGIVVVEQEYTDKLIKLSENEYILNHNSAKRNIPSTGTISFADAESIVITEAEKYYNISQKSTLKFENNTMTMTGQGLTATYKDVNTIGKYIEEVAKDRSYTNKIDYSLFTLKLESATTSTFNKK</sequence>
<name>A0A0G4K6V3_9SPIR</name>
<evidence type="ECO:0000313" key="2">
    <source>
        <dbReference type="EMBL" id="CRF33401.1"/>
    </source>
</evidence>
<reference evidence="3" key="1">
    <citation type="submission" date="2015-04" db="EMBL/GenBank/DDBJ databases">
        <authorList>
            <person name="Mushtaq Mamoona"/>
        </authorList>
    </citation>
    <scope>NUCLEOTIDE SEQUENCE [LARGE SCALE GENOMIC DNA]</scope>
    <source>
        <strain evidence="3">AN4859/03</strain>
    </source>
</reference>
<dbReference type="RefSeq" id="WP_048594601.1">
    <property type="nucleotide sequence ID" value="NZ_CVLB01000001.1"/>
</dbReference>
<dbReference type="PROSITE" id="PS51257">
    <property type="entry name" value="PROKAR_LIPOPROTEIN"/>
    <property type="match status" value="1"/>
</dbReference>
<organism evidence="2 3">
    <name type="scientific">Brachyspira suanatina</name>
    <dbReference type="NCBI Taxonomy" id="381802"/>
    <lineage>
        <taxon>Bacteria</taxon>
        <taxon>Pseudomonadati</taxon>
        <taxon>Spirochaetota</taxon>
        <taxon>Spirochaetia</taxon>
        <taxon>Brachyspirales</taxon>
        <taxon>Brachyspiraceae</taxon>
        <taxon>Brachyspira</taxon>
    </lineage>
</organism>
<keyword evidence="1" id="KW-0732">Signal</keyword>
<dbReference type="AlphaFoldDB" id="A0A0G4K6V3"/>